<dbReference type="RefSeq" id="WP_038542737.1">
    <property type="nucleotide sequence ID" value="NZ_HG938355.1"/>
</dbReference>
<feature type="domain" description="N-acetyltransferase" evidence="1">
    <location>
        <begin position="23"/>
        <end position="176"/>
    </location>
</feature>
<dbReference type="InterPro" id="IPR000182">
    <property type="entry name" value="GNAT_dom"/>
</dbReference>
<dbReference type="PATRIC" id="fig|1028801.3.peg.1637"/>
<dbReference type="eggNOG" id="COG1670">
    <property type="taxonomic scope" value="Bacteria"/>
</dbReference>
<dbReference type="Pfam" id="PF13302">
    <property type="entry name" value="Acetyltransf_3"/>
    <property type="match status" value="1"/>
</dbReference>
<evidence type="ECO:0000313" key="3">
    <source>
        <dbReference type="Proteomes" id="UP000028186"/>
    </source>
</evidence>
<dbReference type="EMBL" id="HG938355">
    <property type="protein sequence ID" value="CDN53961.1"/>
    <property type="molecule type" value="Genomic_DNA"/>
</dbReference>
<dbReference type="Gene3D" id="3.40.630.30">
    <property type="match status" value="1"/>
</dbReference>
<organism evidence="2 3">
    <name type="scientific">Neorhizobium galegae bv. officinalis bv. officinalis str. HAMBI 1141</name>
    <dbReference type="NCBI Taxonomy" id="1028801"/>
    <lineage>
        <taxon>Bacteria</taxon>
        <taxon>Pseudomonadati</taxon>
        <taxon>Pseudomonadota</taxon>
        <taxon>Alphaproteobacteria</taxon>
        <taxon>Hyphomicrobiales</taxon>
        <taxon>Rhizobiaceae</taxon>
        <taxon>Rhizobium/Agrobacterium group</taxon>
        <taxon>Neorhizobium</taxon>
    </lineage>
</organism>
<proteinExistence type="predicted"/>
<dbReference type="Proteomes" id="UP000028186">
    <property type="component" value="Chromosome I"/>
</dbReference>
<accession>A0A068T7E1</accession>
<dbReference type="AlphaFoldDB" id="A0A068T7E1"/>
<dbReference type="PANTHER" id="PTHR43792">
    <property type="entry name" value="GNAT FAMILY, PUTATIVE (AFU_ORTHOLOGUE AFUA_3G00765)-RELATED-RELATED"/>
    <property type="match status" value="1"/>
</dbReference>
<evidence type="ECO:0000259" key="1">
    <source>
        <dbReference type="PROSITE" id="PS51186"/>
    </source>
</evidence>
<dbReference type="HOGENOM" id="CLU_013985_3_4_5"/>
<gene>
    <name evidence="2" type="ORF">RG1141_CH16180</name>
</gene>
<evidence type="ECO:0000313" key="2">
    <source>
        <dbReference type="EMBL" id="CDN53961.1"/>
    </source>
</evidence>
<dbReference type="PROSITE" id="PS51186">
    <property type="entry name" value="GNAT"/>
    <property type="match status" value="1"/>
</dbReference>
<dbReference type="GO" id="GO:0016747">
    <property type="term" value="F:acyltransferase activity, transferring groups other than amino-acyl groups"/>
    <property type="evidence" value="ECO:0007669"/>
    <property type="project" value="InterPro"/>
</dbReference>
<name>A0A068T7E1_NEOGA</name>
<keyword evidence="2" id="KW-0808">Transferase</keyword>
<dbReference type="KEGG" id="ngl:RG1141_CH16180"/>
<dbReference type="InterPro" id="IPR051531">
    <property type="entry name" value="N-acetyltransferase"/>
</dbReference>
<dbReference type="PANTHER" id="PTHR43792:SF16">
    <property type="entry name" value="N-ACETYLTRANSFERASE DOMAIN-CONTAINING PROTEIN"/>
    <property type="match status" value="1"/>
</dbReference>
<dbReference type="InterPro" id="IPR016181">
    <property type="entry name" value="Acyl_CoA_acyltransferase"/>
</dbReference>
<sequence>MPVPPRRPLKTERLLLRPTTGTDAGRAFEIQSDWEVTRMLRMAAFPPDLPTTEAWFSDHEREWFAGEAYRFAVEVENRMVGLVDIDEIADGEGELGYWFERSAWGFGYASEAARAAIRFAFEEIGLSILKSGHAEDNPASGRILVKLGFHYIDTVDRFSRPRGENIRQCRYALAAADG</sequence>
<protein>
    <submittedName>
        <fullName evidence="2">Acetyltransferase, GNAT family</fullName>
    </submittedName>
</protein>
<reference evidence="3" key="1">
    <citation type="journal article" date="2014" name="BMC Genomics">
        <title>Genome sequencing of two Neorhizobium galegae strains reveals a noeT gene responsible for the unusual acetylation of the nodulation factors.</title>
        <authorList>
            <person name="Osterman J."/>
            <person name="Marsh J."/>
            <person name="Laine P.K."/>
            <person name="Zeng Z."/>
            <person name="Alatalo E."/>
            <person name="Sullivan J.T."/>
            <person name="Young J.P."/>
            <person name="Thomas-Oates J."/>
            <person name="Paulin L."/>
            <person name="Lindstrom K."/>
        </authorList>
    </citation>
    <scope>NUCLEOTIDE SEQUENCE [LARGE SCALE GENOMIC DNA]</scope>
    <source>
        <strain evidence="3">HAMBI 1141</strain>
    </source>
</reference>
<dbReference type="SUPFAM" id="SSF55729">
    <property type="entry name" value="Acyl-CoA N-acyltransferases (Nat)"/>
    <property type="match status" value="1"/>
</dbReference>